<reference evidence="1" key="1">
    <citation type="submission" date="2018-05" db="EMBL/GenBank/DDBJ databases">
        <authorList>
            <person name="Lanie J.A."/>
            <person name="Ng W.-L."/>
            <person name="Kazmierczak K.M."/>
            <person name="Andrzejewski T.M."/>
            <person name="Davidsen T.M."/>
            <person name="Wayne K.J."/>
            <person name="Tettelin H."/>
            <person name="Glass J.I."/>
            <person name="Rusch D."/>
            <person name="Podicherti R."/>
            <person name="Tsui H.-C.T."/>
            <person name="Winkler M.E."/>
        </authorList>
    </citation>
    <scope>NUCLEOTIDE SEQUENCE</scope>
</reference>
<dbReference type="InterPro" id="IPR011042">
    <property type="entry name" value="6-blade_b-propeller_TolB-like"/>
</dbReference>
<dbReference type="SUPFAM" id="SSF50952">
    <property type="entry name" value="Soluble quinoprotein glucose dehydrogenase"/>
    <property type="match status" value="1"/>
</dbReference>
<evidence type="ECO:0008006" key="2">
    <source>
        <dbReference type="Google" id="ProtNLM"/>
    </source>
</evidence>
<dbReference type="AlphaFoldDB" id="A0A383BTZ4"/>
<gene>
    <name evidence="1" type="ORF">METZ01_LOCUS475702</name>
</gene>
<dbReference type="Gene3D" id="2.120.10.30">
    <property type="entry name" value="TolB, C-terminal domain"/>
    <property type="match status" value="1"/>
</dbReference>
<dbReference type="EMBL" id="UINC01202850">
    <property type="protein sequence ID" value="SVE22848.1"/>
    <property type="molecule type" value="Genomic_DNA"/>
</dbReference>
<feature type="non-terminal residue" evidence="1">
    <location>
        <position position="103"/>
    </location>
</feature>
<protein>
    <recommendedName>
        <fullName evidence="2">Glucose/Sorbosone dehydrogenase domain-containing protein</fullName>
    </recommendedName>
</protein>
<feature type="non-terminal residue" evidence="1">
    <location>
        <position position="1"/>
    </location>
</feature>
<accession>A0A383BTZ4</accession>
<dbReference type="InterPro" id="IPR011041">
    <property type="entry name" value="Quinoprot_gluc/sorb_DH_b-prop"/>
</dbReference>
<evidence type="ECO:0000313" key="1">
    <source>
        <dbReference type="EMBL" id="SVE22848.1"/>
    </source>
</evidence>
<dbReference type="PANTHER" id="PTHR19328:SF75">
    <property type="entry name" value="ALDOSE SUGAR DEHYDROGENASE YLII"/>
    <property type="match status" value="1"/>
</dbReference>
<dbReference type="PANTHER" id="PTHR19328">
    <property type="entry name" value="HEDGEHOG-INTERACTING PROTEIN"/>
    <property type="match status" value="1"/>
</dbReference>
<sequence length="103" mass="11923">MKNIRVNKLSLFVRIILTLTFSISTSQVIIEEAFPNLNFIRPLDLQYSPDESDRLFVVEQEGLIYVFENDPLVTNKSLFLDISDRIIFEGERGLLGLAFHPDY</sequence>
<name>A0A383BTZ4_9ZZZZ</name>
<proteinExistence type="predicted"/>
<organism evidence="1">
    <name type="scientific">marine metagenome</name>
    <dbReference type="NCBI Taxonomy" id="408172"/>
    <lineage>
        <taxon>unclassified sequences</taxon>
        <taxon>metagenomes</taxon>
        <taxon>ecological metagenomes</taxon>
    </lineage>
</organism>